<keyword evidence="1" id="KW-1133">Transmembrane helix</keyword>
<evidence type="ECO:0000313" key="2">
    <source>
        <dbReference type="EMBL" id="KAJ8903607.1"/>
    </source>
</evidence>
<evidence type="ECO:0000256" key="1">
    <source>
        <dbReference type="SAM" id="Phobius"/>
    </source>
</evidence>
<evidence type="ECO:0000313" key="3">
    <source>
        <dbReference type="Proteomes" id="UP001157974"/>
    </source>
</evidence>
<feature type="transmembrane region" description="Helical" evidence="1">
    <location>
        <begin position="35"/>
        <end position="55"/>
    </location>
</feature>
<sequence length="88" mass="9250">MDEGQNFSGDQVENGDPGFMNGLFSPGVGSGTHTLLRLILVALNVVLLGMAVAGINSPHSAIMFLLSVGLTGSYFWFMTELAKASKSD</sequence>
<dbReference type="Proteomes" id="UP001157974">
    <property type="component" value="Unassembled WGS sequence"/>
</dbReference>
<dbReference type="EMBL" id="JAMWBK010000007">
    <property type="protein sequence ID" value="KAJ8903607.1"/>
    <property type="molecule type" value="Genomic_DNA"/>
</dbReference>
<dbReference type="AlphaFoldDB" id="A0AAV8UR78"/>
<gene>
    <name evidence="2" type="ORF">NDN08_004711</name>
</gene>
<dbReference type="InterPro" id="IPR013945">
    <property type="entry name" value="Pkr1"/>
</dbReference>
<feature type="transmembrane region" description="Helical" evidence="1">
    <location>
        <begin position="61"/>
        <end position="77"/>
    </location>
</feature>
<dbReference type="Pfam" id="PF08636">
    <property type="entry name" value="Pkr1"/>
    <property type="match status" value="1"/>
</dbReference>
<keyword evidence="1" id="KW-0472">Membrane</keyword>
<keyword evidence="1" id="KW-0812">Transmembrane</keyword>
<accession>A0AAV8UR78</accession>
<reference evidence="2 3" key="1">
    <citation type="journal article" date="2023" name="Nat. Commun.">
        <title>Origin of minicircular mitochondrial genomes in red algae.</title>
        <authorList>
            <person name="Lee Y."/>
            <person name="Cho C.H."/>
            <person name="Lee Y.M."/>
            <person name="Park S.I."/>
            <person name="Yang J.H."/>
            <person name="West J.A."/>
            <person name="Bhattacharya D."/>
            <person name="Yoon H.S."/>
        </authorList>
    </citation>
    <scope>NUCLEOTIDE SEQUENCE [LARGE SCALE GENOMIC DNA]</scope>
    <source>
        <strain evidence="2 3">CCMP1338</strain>
        <tissue evidence="2">Whole cell</tissue>
    </source>
</reference>
<protein>
    <submittedName>
        <fullName evidence="2">Uncharacterized protein</fullName>
    </submittedName>
</protein>
<name>A0AAV8UR78_9RHOD</name>
<comment type="caution">
    <text evidence="2">The sequence shown here is derived from an EMBL/GenBank/DDBJ whole genome shotgun (WGS) entry which is preliminary data.</text>
</comment>
<keyword evidence="3" id="KW-1185">Reference proteome</keyword>
<dbReference type="GO" id="GO:0070072">
    <property type="term" value="P:vacuolar proton-transporting V-type ATPase complex assembly"/>
    <property type="evidence" value="ECO:0007669"/>
    <property type="project" value="InterPro"/>
</dbReference>
<organism evidence="2 3">
    <name type="scientific">Rhodosorus marinus</name>
    <dbReference type="NCBI Taxonomy" id="101924"/>
    <lineage>
        <taxon>Eukaryota</taxon>
        <taxon>Rhodophyta</taxon>
        <taxon>Stylonematophyceae</taxon>
        <taxon>Stylonematales</taxon>
        <taxon>Stylonemataceae</taxon>
        <taxon>Rhodosorus</taxon>
    </lineage>
</organism>
<proteinExistence type="predicted"/>